<organism evidence="1">
    <name type="scientific">Clostridium botulinum (strain Eklund 17B / Type B)</name>
    <dbReference type="NCBI Taxonomy" id="935198"/>
    <lineage>
        <taxon>Bacteria</taxon>
        <taxon>Bacillati</taxon>
        <taxon>Bacillota</taxon>
        <taxon>Clostridia</taxon>
        <taxon>Eubacteriales</taxon>
        <taxon>Clostridiaceae</taxon>
        <taxon>Clostridium</taxon>
    </lineage>
</organism>
<proteinExistence type="predicted"/>
<reference evidence="1" key="1">
    <citation type="submission" date="2009-06" db="EMBL/GenBank/DDBJ databases">
        <authorList>
            <consortium name="US DOE Joint Genome Institute (JGI-PGF)"/>
            <person name="Lucas S."/>
            <person name="Copeland A."/>
            <person name="Lapidus A."/>
            <person name="Glavina del Rio T."/>
            <person name="Dalin E."/>
            <person name="Tice H."/>
            <person name="Bruce D."/>
            <person name="Goodwin L."/>
            <person name="Pitluck S."/>
            <person name="Kyrpides N."/>
            <person name="Mavromatis K."/>
            <person name="Ivanova N."/>
            <person name="Saunders E."/>
            <person name="Brettin T."/>
            <person name="Detter J.C."/>
            <person name="Han C."/>
            <person name="Larimer F."/>
            <person name="Land M."/>
            <person name="Hauser L."/>
            <person name="Markowitz V."/>
            <person name="Cheng J.-F."/>
            <person name="Hugenholtz P."/>
            <person name="Woyke T."/>
            <person name="Wu D."/>
            <person name="Gronow S."/>
            <person name="Klenk H.-P."/>
            <person name="Eisen J.A."/>
        </authorList>
    </citation>
    <scope>NUCLEOTIDE SEQUENCE</scope>
    <source>
        <strain evidence="1">Eklund 17B</strain>
    </source>
</reference>
<dbReference type="PATRIC" id="fig|935198.13.peg.1028"/>
<dbReference type="KEGG" id="cbk:CLL_A1079"/>
<dbReference type="EMBL" id="CP001056">
    <property type="protein sequence ID" value="ACD22218.1"/>
    <property type="molecule type" value="Genomic_DNA"/>
</dbReference>
<dbReference type="HOGENOM" id="CLU_3166326_0_0_9"/>
<evidence type="ECO:0000313" key="1">
    <source>
        <dbReference type="EMBL" id="ACD22218.1"/>
    </source>
</evidence>
<name>B2TN48_CLOBB</name>
<gene>
    <name evidence="1" type="ordered locus">CLL_A1079</name>
</gene>
<accession>B2TN48</accession>
<accession>U4PDZ8</accession>
<protein>
    <submittedName>
        <fullName evidence="1">Uncharacterized protein</fullName>
    </submittedName>
</protein>
<sequence length="47" mass="5652">MQSCAYNLETYPKKTKSPHDYENIFGITEKDLENKWIKYTKENYSMA</sequence>
<dbReference type="AlphaFoldDB" id="B2TN48"/>
<reference evidence="1" key="2">
    <citation type="submission" date="2009-08" db="EMBL/GenBank/DDBJ databases">
        <authorList>
            <person name="Shrivastava S."/>
            <person name="Brinkac L.M."/>
            <person name="Dodson R.J."/>
            <person name="Harkins D.M."/>
            <person name="Durkin A.S."/>
            <person name="Sutton G."/>
        </authorList>
    </citation>
    <scope>NUCLEOTIDE SEQUENCE</scope>
    <source>
        <strain evidence="1">Eklund 17B</strain>
    </source>
</reference>